<gene>
    <name evidence="3" type="ORF">UV33_C0043G0004</name>
</gene>
<dbReference type="PANTHER" id="PTHR46401">
    <property type="entry name" value="GLYCOSYLTRANSFERASE WBBK-RELATED"/>
    <property type="match status" value="1"/>
</dbReference>
<dbReference type="AlphaFoldDB" id="A0A0G1ASE0"/>
<protein>
    <submittedName>
        <fullName evidence="3">Glycosyl transferase group 1</fullName>
    </submittedName>
</protein>
<evidence type="ECO:0000256" key="1">
    <source>
        <dbReference type="ARBA" id="ARBA00022679"/>
    </source>
</evidence>
<dbReference type="GO" id="GO:0016757">
    <property type="term" value="F:glycosyltransferase activity"/>
    <property type="evidence" value="ECO:0007669"/>
    <property type="project" value="InterPro"/>
</dbReference>
<dbReference type="PATRIC" id="fig|1618420.3.peg.472"/>
<dbReference type="FunFam" id="3.40.50.2000:FF:000119">
    <property type="entry name" value="Glycosyl transferase group 1"/>
    <property type="match status" value="1"/>
</dbReference>
<feature type="domain" description="Glycosyl transferase family 1" evidence="2">
    <location>
        <begin position="201"/>
        <end position="350"/>
    </location>
</feature>
<dbReference type="Pfam" id="PF00534">
    <property type="entry name" value="Glycos_transf_1"/>
    <property type="match status" value="1"/>
</dbReference>
<reference evidence="3 4" key="1">
    <citation type="journal article" date="2015" name="Nature">
        <title>rRNA introns, odd ribosomes, and small enigmatic genomes across a large radiation of phyla.</title>
        <authorList>
            <person name="Brown C.T."/>
            <person name="Hug L.A."/>
            <person name="Thomas B.C."/>
            <person name="Sharon I."/>
            <person name="Castelle C.J."/>
            <person name="Singh A."/>
            <person name="Wilkins M.J."/>
            <person name="Williams K.H."/>
            <person name="Banfield J.F."/>
        </authorList>
    </citation>
    <scope>NUCLEOTIDE SEQUENCE [LARGE SCALE GENOMIC DNA]</scope>
</reference>
<name>A0A0G1ASE0_9BACT</name>
<dbReference type="Gene3D" id="3.40.50.2000">
    <property type="entry name" value="Glycogen Phosphorylase B"/>
    <property type="match status" value="2"/>
</dbReference>
<dbReference type="Proteomes" id="UP000034135">
    <property type="component" value="Unassembled WGS sequence"/>
</dbReference>
<comment type="caution">
    <text evidence="3">The sequence shown here is derived from an EMBL/GenBank/DDBJ whole genome shotgun (WGS) entry which is preliminary data.</text>
</comment>
<evidence type="ECO:0000313" key="3">
    <source>
        <dbReference type="EMBL" id="KKS63942.1"/>
    </source>
</evidence>
<dbReference type="EMBL" id="LCEB01000043">
    <property type="protein sequence ID" value="KKS63942.1"/>
    <property type="molecule type" value="Genomic_DNA"/>
</dbReference>
<proteinExistence type="predicted"/>
<organism evidence="3 4">
    <name type="scientific">Candidatus Daviesbacteria bacterium GW2011_GWA1_42_6</name>
    <dbReference type="NCBI Taxonomy" id="1618420"/>
    <lineage>
        <taxon>Bacteria</taxon>
        <taxon>Candidatus Daviesiibacteriota</taxon>
    </lineage>
</organism>
<sequence>MKTFGIDISVLNDKQRTGIGNYTYQLINGLLKINATDKFILFGFATFRTYNYLKNIDLGKYPNAELKIIKLPARSFRTAFLLWQKLNWLPVEKFIGQVDLFHSFNWYMPPQGSGKKVATVFDLTSVLYPRWHEEKTSQLDTVRFKRIARYADLVLAISKSAKDDFSKLKPKGRMEIIYPAADSLYNPKINREGTARVLQKFNLQPGFFLSVATLEPRKNLKNLVKGYLESKLDIPLVLVGKIGWKNEGLENLTNHKNIKMLGFVSNEELKILYQQALCVAYPSFYEGFGIPVLEAMNCGTPVITSNTSSLPEVCGDAALYVDPESIKEISRTLIKISSDINLRQTLNRKGITQAKKFSWKHSAEKLNSLYQEITGQQ</sequence>
<evidence type="ECO:0000259" key="2">
    <source>
        <dbReference type="Pfam" id="PF00534"/>
    </source>
</evidence>
<evidence type="ECO:0000313" key="4">
    <source>
        <dbReference type="Proteomes" id="UP000034135"/>
    </source>
</evidence>
<dbReference type="CDD" id="cd03809">
    <property type="entry name" value="GT4_MtfB-like"/>
    <property type="match status" value="1"/>
</dbReference>
<dbReference type="SUPFAM" id="SSF53756">
    <property type="entry name" value="UDP-Glycosyltransferase/glycogen phosphorylase"/>
    <property type="match status" value="1"/>
</dbReference>
<accession>A0A0G1ASE0</accession>
<keyword evidence="1 3" id="KW-0808">Transferase</keyword>
<dbReference type="InterPro" id="IPR001296">
    <property type="entry name" value="Glyco_trans_1"/>
</dbReference>
<dbReference type="PANTHER" id="PTHR46401:SF2">
    <property type="entry name" value="GLYCOSYLTRANSFERASE WBBK-RELATED"/>
    <property type="match status" value="1"/>
</dbReference>